<protein>
    <submittedName>
        <fullName evidence="4">EGF-like domain-containing protein</fullName>
    </submittedName>
</protein>
<evidence type="ECO:0000259" key="1">
    <source>
        <dbReference type="PROSITE" id="PS00022"/>
    </source>
</evidence>
<dbReference type="eggNOG" id="ENOG502RVJ6">
    <property type="taxonomic scope" value="Eukaryota"/>
</dbReference>
<dbReference type="Proteomes" id="UP000095282">
    <property type="component" value="Unplaced"/>
</dbReference>
<name>A0A1I7TLK5_9PELO</name>
<dbReference type="InterPro" id="IPR000742">
    <property type="entry name" value="EGF"/>
</dbReference>
<reference evidence="4" key="1">
    <citation type="submission" date="2016-11" db="UniProtKB">
        <authorList>
            <consortium name="WormBaseParasite"/>
        </authorList>
    </citation>
    <scope>IDENTIFICATION</scope>
</reference>
<dbReference type="PROSITE" id="PS01186">
    <property type="entry name" value="EGF_2"/>
    <property type="match status" value="1"/>
</dbReference>
<evidence type="ECO:0000259" key="2">
    <source>
        <dbReference type="PROSITE" id="PS01186"/>
    </source>
</evidence>
<accession>A0A1I7TLK5</accession>
<dbReference type="WBParaSite" id="Csp11.Scaffold628.g7126.t1">
    <property type="protein sequence ID" value="Csp11.Scaffold628.g7126.t1"/>
    <property type="gene ID" value="Csp11.Scaffold628.g7126"/>
</dbReference>
<organism evidence="3 4">
    <name type="scientific">Caenorhabditis tropicalis</name>
    <dbReference type="NCBI Taxonomy" id="1561998"/>
    <lineage>
        <taxon>Eukaryota</taxon>
        <taxon>Metazoa</taxon>
        <taxon>Ecdysozoa</taxon>
        <taxon>Nematoda</taxon>
        <taxon>Chromadorea</taxon>
        <taxon>Rhabditida</taxon>
        <taxon>Rhabditina</taxon>
        <taxon>Rhabditomorpha</taxon>
        <taxon>Rhabditoidea</taxon>
        <taxon>Rhabditidae</taxon>
        <taxon>Peloderinae</taxon>
        <taxon>Caenorhabditis</taxon>
    </lineage>
</organism>
<dbReference type="PROSITE" id="PS00022">
    <property type="entry name" value="EGF_1"/>
    <property type="match status" value="1"/>
</dbReference>
<proteinExistence type="predicted"/>
<dbReference type="STRING" id="1561998.A0A1I7TLK5"/>
<evidence type="ECO:0000313" key="4">
    <source>
        <dbReference type="WBParaSite" id="Csp11.Scaffold628.g7126.t1"/>
    </source>
</evidence>
<feature type="domain" description="EGF-like" evidence="1 2">
    <location>
        <begin position="240"/>
        <end position="251"/>
    </location>
</feature>
<keyword evidence="3" id="KW-1185">Reference proteome</keyword>
<sequence length="256" mass="29241">MSVDALSKTSISMMFLNNSLQMDVSCPENYHGSNFYTCQVDLVPGQRVDLKLVYQPTGIKNDILIRFWTDTIIPYQSAFIPTYRNTYPFNPDEFEGAAYRVWYTCVQTEGEIIITDCQGKISKKFDAQQYLPVQYVADQPAFIFAPFFCDNQGMTDSCISGSENKYDVQFVGGLFTFAQSFFCRPGVGPINSNCTNQDSYGDYYCNRDQLPYKRGPFGQIPDCLQRGFLAYDLPNRSYYCVCYHGYSGVSCEQQDR</sequence>
<evidence type="ECO:0000313" key="3">
    <source>
        <dbReference type="Proteomes" id="UP000095282"/>
    </source>
</evidence>
<dbReference type="AlphaFoldDB" id="A0A1I7TLK5"/>